<evidence type="ECO:0000313" key="3">
    <source>
        <dbReference type="Proteomes" id="UP000004200"/>
    </source>
</evidence>
<evidence type="ECO:0000259" key="1">
    <source>
        <dbReference type="Pfam" id="PF16261"/>
    </source>
</evidence>
<gene>
    <name evidence="2" type="ORF">ThidrDRAFT_4220</name>
</gene>
<name>G2E7F7_9GAMM</name>
<accession>G2E7F7</accession>
<evidence type="ECO:0000313" key="2">
    <source>
        <dbReference type="EMBL" id="EGV27996.1"/>
    </source>
</evidence>
<sequence length="402" mass="45953">MFLKKEDILGAAGEREIIFWGCSEDWVPKSKKLLPFVVLAVDINWERIGEKWMDLKVTSPSKILEKRDQFFIVITTGSYESVEEVLQISGWQPGLDYCYSPVYLEFKNSRSVSEVSGKLLVASSDYGVSGDYRSSRLGGGLYQISFNCGYITEINRLSEGSYRQGQFSDGAYYTIDYVKNEFQVFDSDWNQAENILLNLRHYTGISVDNGYAYLISSAYDCIEILDIKYKKIIHRRQFSDRSGKRGEGLHHLNDCCFRDGVLFFSYFSRSGVWRNEIFDGGISFFDLKEDRILDALGGLFQPHSPTMINDQLHFCESPRGYVYASSWERLCSFPGFVRGLDYRNGRYFVGQSETLYMKRAKNIPNVMMNTGVYCVDSSSGSARFLAIDGIKNVHSVHAIDCF</sequence>
<dbReference type="eggNOG" id="COG3391">
    <property type="taxonomic scope" value="Bacteria"/>
</dbReference>
<organism evidence="2 3">
    <name type="scientific">Thiorhodococcus drewsii AZ1</name>
    <dbReference type="NCBI Taxonomy" id="765913"/>
    <lineage>
        <taxon>Bacteria</taxon>
        <taxon>Pseudomonadati</taxon>
        <taxon>Pseudomonadota</taxon>
        <taxon>Gammaproteobacteria</taxon>
        <taxon>Chromatiales</taxon>
        <taxon>Chromatiaceae</taxon>
        <taxon>Thiorhodococcus</taxon>
    </lineage>
</organism>
<dbReference type="EMBL" id="AFWT01000050">
    <property type="protein sequence ID" value="EGV27996.1"/>
    <property type="molecule type" value="Genomic_DNA"/>
</dbReference>
<keyword evidence="3" id="KW-1185">Reference proteome</keyword>
<protein>
    <recommendedName>
        <fullName evidence="1">Conserved hypothetical protein CHP03032 domain-containing protein</fullName>
    </recommendedName>
</protein>
<comment type="caution">
    <text evidence="2">The sequence shown here is derived from an EMBL/GenBank/DDBJ whole genome shotgun (WGS) entry which is preliminary data.</text>
</comment>
<feature type="domain" description="Conserved hypothetical protein CHP03032" evidence="1">
    <location>
        <begin position="206"/>
        <end position="396"/>
    </location>
</feature>
<dbReference type="RefSeq" id="WP_007042933.1">
    <property type="nucleotide sequence ID" value="NZ_AFWT01000050.1"/>
</dbReference>
<dbReference type="AlphaFoldDB" id="G2E7F7"/>
<dbReference type="Pfam" id="PF16261">
    <property type="entry name" value="DUF4915"/>
    <property type="match status" value="1"/>
</dbReference>
<dbReference type="InterPro" id="IPR017481">
    <property type="entry name" value="CHP03032"/>
</dbReference>
<reference evidence="2 3" key="1">
    <citation type="submission" date="2011-06" db="EMBL/GenBank/DDBJ databases">
        <title>The draft genome of Thiorhodococcus drewsii AZ1.</title>
        <authorList>
            <consortium name="US DOE Joint Genome Institute (JGI-PGF)"/>
            <person name="Lucas S."/>
            <person name="Han J."/>
            <person name="Lapidus A."/>
            <person name="Cheng J.-F."/>
            <person name="Goodwin L."/>
            <person name="Pitluck S."/>
            <person name="Peters L."/>
            <person name="Land M.L."/>
            <person name="Hauser L."/>
            <person name="Vogl K."/>
            <person name="Liu Z."/>
            <person name="Imhoff J."/>
            <person name="Thiel V."/>
            <person name="Frigaard N.-U."/>
            <person name="Bryant D.A."/>
            <person name="Woyke T.J."/>
        </authorList>
    </citation>
    <scope>NUCLEOTIDE SEQUENCE [LARGE SCALE GENOMIC DNA]</scope>
    <source>
        <strain evidence="2 3">AZ1</strain>
    </source>
</reference>
<proteinExistence type="predicted"/>
<dbReference type="SUPFAM" id="SSF63825">
    <property type="entry name" value="YWTD domain"/>
    <property type="match status" value="1"/>
</dbReference>
<dbReference type="STRING" id="765913.ThidrDRAFT_4220"/>
<dbReference type="Proteomes" id="UP000004200">
    <property type="component" value="Unassembled WGS sequence"/>
</dbReference>